<evidence type="ECO:0000313" key="2">
    <source>
        <dbReference type="EMBL" id="MCL1107792.1"/>
    </source>
</evidence>
<keyword evidence="3" id="KW-1185">Reference proteome</keyword>
<reference evidence="2" key="1">
    <citation type="submission" date="2022-01" db="EMBL/GenBank/DDBJ databases">
        <title>Whole genome-based taxonomy of the Shewanellaceae.</title>
        <authorList>
            <person name="Martin-Rodriguez A.J."/>
        </authorList>
    </citation>
    <scope>NUCLEOTIDE SEQUENCE</scope>
    <source>
        <strain evidence="2">DSM 23803</strain>
    </source>
</reference>
<dbReference type="RefSeq" id="WP_188927216.1">
    <property type="nucleotide sequence ID" value="NZ_BMQI01000096.1"/>
</dbReference>
<accession>A0A9X1ZCF5</accession>
<dbReference type="Pfam" id="PF01323">
    <property type="entry name" value="DSBA"/>
    <property type="match status" value="1"/>
</dbReference>
<dbReference type="InterPro" id="IPR036249">
    <property type="entry name" value="Thioredoxin-like_sf"/>
</dbReference>
<gene>
    <name evidence="2" type="ORF">L2749_21580</name>
</gene>
<dbReference type="AlphaFoldDB" id="A0A9X1ZCF5"/>
<name>A0A9X1ZCF5_9GAMM</name>
<feature type="domain" description="DSBA-like thioredoxin" evidence="1">
    <location>
        <begin position="3"/>
        <end position="205"/>
    </location>
</feature>
<organism evidence="2 3">
    <name type="scientific">Shewanella algicola</name>
    <dbReference type="NCBI Taxonomy" id="640633"/>
    <lineage>
        <taxon>Bacteria</taxon>
        <taxon>Pseudomonadati</taxon>
        <taxon>Pseudomonadota</taxon>
        <taxon>Gammaproteobacteria</taxon>
        <taxon>Alteromonadales</taxon>
        <taxon>Shewanellaceae</taxon>
        <taxon>Shewanella</taxon>
    </lineage>
</organism>
<dbReference type="InterPro" id="IPR001853">
    <property type="entry name" value="DSBA-like_thioredoxin_dom"/>
</dbReference>
<sequence>MKIEMWADYTCPYCYMGQASLDQALDGLALNEEIEIVHKSFQLEPNEACHAGEDLNDLVAKRYGKSYKWGKAHNEQHTQMAAGFGLQLNLAAQTINNTILAHQATKFAYAEGKKELMIERIYQATFEEGKDIGNKQTLLDLAGEIGLDADKLAKAFEEKTYLNAAHADITEAGAKGINGVPFYLINGNIPVFGLHKVDALKAILQQASEQS</sequence>
<protein>
    <submittedName>
        <fullName evidence="2">DsbA family oxidoreductase</fullName>
    </submittedName>
</protein>
<dbReference type="EMBL" id="JAKILJ010000094">
    <property type="protein sequence ID" value="MCL1107792.1"/>
    <property type="molecule type" value="Genomic_DNA"/>
</dbReference>
<proteinExistence type="predicted"/>
<dbReference type="Gene3D" id="3.40.30.10">
    <property type="entry name" value="Glutaredoxin"/>
    <property type="match status" value="1"/>
</dbReference>
<dbReference type="Proteomes" id="UP001139408">
    <property type="component" value="Unassembled WGS sequence"/>
</dbReference>
<evidence type="ECO:0000313" key="3">
    <source>
        <dbReference type="Proteomes" id="UP001139408"/>
    </source>
</evidence>
<dbReference type="PANTHER" id="PTHR13887:SF33">
    <property type="entry name" value="ISOMERASE"/>
    <property type="match status" value="1"/>
</dbReference>
<evidence type="ECO:0000259" key="1">
    <source>
        <dbReference type="Pfam" id="PF01323"/>
    </source>
</evidence>
<dbReference type="PANTHER" id="PTHR13887">
    <property type="entry name" value="GLUTATHIONE S-TRANSFERASE KAPPA"/>
    <property type="match status" value="1"/>
</dbReference>
<dbReference type="SUPFAM" id="SSF52833">
    <property type="entry name" value="Thioredoxin-like"/>
    <property type="match status" value="1"/>
</dbReference>
<dbReference type="CDD" id="cd03024">
    <property type="entry name" value="DsbA_FrnE"/>
    <property type="match status" value="1"/>
</dbReference>
<comment type="caution">
    <text evidence="2">The sequence shown here is derived from an EMBL/GenBank/DDBJ whole genome shotgun (WGS) entry which is preliminary data.</text>
</comment>
<dbReference type="GO" id="GO:0016491">
    <property type="term" value="F:oxidoreductase activity"/>
    <property type="evidence" value="ECO:0007669"/>
    <property type="project" value="InterPro"/>
</dbReference>